<evidence type="ECO:0000313" key="6">
    <source>
        <dbReference type="EMBL" id="MED7825512.1"/>
    </source>
</evidence>
<evidence type="ECO:0000256" key="3">
    <source>
        <dbReference type="ARBA" id="ARBA00023163"/>
    </source>
</evidence>
<keyword evidence="2" id="KW-0238">DNA-binding</keyword>
<dbReference type="RefSeq" id="WP_329509923.1">
    <property type="nucleotide sequence ID" value="NZ_BAAAYZ010000200.1"/>
</dbReference>
<dbReference type="PANTHER" id="PTHR33204">
    <property type="entry name" value="TRANSCRIPTIONAL REGULATOR, MARR FAMILY"/>
    <property type="match status" value="1"/>
</dbReference>
<evidence type="ECO:0000256" key="2">
    <source>
        <dbReference type="ARBA" id="ARBA00023125"/>
    </source>
</evidence>
<keyword evidence="7" id="KW-1185">Reference proteome</keyword>
<dbReference type="PANTHER" id="PTHR33204:SF37">
    <property type="entry name" value="HTH-TYPE TRANSCRIPTIONAL REGULATOR YODB"/>
    <property type="match status" value="1"/>
</dbReference>
<keyword evidence="3" id="KW-0804">Transcription</keyword>
<feature type="compositionally biased region" description="Basic residues" evidence="4">
    <location>
        <begin position="311"/>
        <end position="337"/>
    </location>
</feature>
<dbReference type="SUPFAM" id="SSF46785">
    <property type="entry name" value="Winged helix' DNA-binding domain"/>
    <property type="match status" value="2"/>
</dbReference>
<feature type="region of interest" description="Disordered" evidence="4">
    <location>
        <begin position="285"/>
        <end position="350"/>
    </location>
</feature>
<dbReference type="Proteomes" id="UP001333996">
    <property type="component" value="Unassembled WGS sequence"/>
</dbReference>
<dbReference type="InterPro" id="IPR036390">
    <property type="entry name" value="WH_DNA-bd_sf"/>
</dbReference>
<keyword evidence="1" id="KW-0805">Transcription regulation</keyword>
<evidence type="ECO:0000313" key="7">
    <source>
        <dbReference type="Proteomes" id="UP001333996"/>
    </source>
</evidence>
<evidence type="ECO:0000259" key="5">
    <source>
        <dbReference type="PROSITE" id="PS51118"/>
    </source>
</evidence>
<dbReference type="InterPro" id="IPR002577">
    <property type="entry name" value="HTH_HxlR"/>
</dbReference>
<dbReference type="PROSITE" id="PS51118">
    <property type="entry name" value="HTH_HXLR"/>
    <property type="match status" value="1"/>
</dbReference>
<feature type="domain" description="HTH hxlR-type" evidence="5">
    <location>
        <begin position="17"/>
        <end position="115"/>
    </location>
</feature>
<evidence type="ECO:0000256" key="4">
    <source>
        <dbReference type="SAM" id="MobiDB-lite"/>
    </source>
</evidence>
<dbReference type="Gene3D" id="1.10.10.10">
    <property type="entry name" value="Winged helix-like DNA-binding domain superfamily/Winged helix DNA-binding domain"/>
    <property type="match status" value="2"/>
</dbReference>
<protein>
    <submittedName>
        <fullName evidence="6">Winged helix-turn-helix transcriptional regulator</fullName>
    </submittedName>
</protein>
<comment type="caution">
    <text evidence="6">The sequence shown here is derived from an EMBL/GenBank/DDBJ whole genome shotgun (WGS) entry which is preliminary data.</text>
</comment>
<dbReference type="InterPro" id="IPR036388">
    <property type="entry name" value="WH-like_DNA-bd_sf"/>
</dbReference>
<gene>
    <name evidence="6" type="ORF">VXC91_26900</name>
</gene>
<evidence type="ECO:0000256" key="1">
    <source>
        <dbReference type="ARBA" id="ARBA00023015"/>
    </source>
</evidence>
<reference evidence="6" key="1">
    <citation type="submission" date="2024-01" db="EMBL/GenBank/DDBJ databases">
        <title>First draft genome sequence data of TA4-1, the type strain of Gram-positive actinobacterium Streptomyces chiangmaiensis.</title>
        <authorList>
            <person name="Yasawong M."/>
            <person name="Nantapong N."/>
        </authorList>
    </citation>
    <scope>NUCLEOTIDE SEQUENCE</scope>
    <source>
        <strain evidence="6">TA4-1</strain>
    </source>
</reference>
<dbReference type="Pfam" id="PF01638">
    <property type="entry name" value="HxlR"/>
    <property type="match status" value="1"/>
</dbReference>
<sequence length="350" mass="37546">MSAPAQPATSQIGFVDARRVEEALSLIAPKWTTSSAQTPAQQGGPMRVRDVAARLPFVSEQLVGKRLALMHDDGLVIRAGDRHGSPYQLSGFGNALSSVHRALSDWSHAHLPLGKMAAAERVEDAVRRLHLRHSTAVIQVLDAGGPMRFVHIAEQAGLDNGFTRQRLIRLQLDGLVTRTGPRHGDPYVLTAAGRALGPVYAAVEHWSNPVAAPRPAPVRVAAATRTHTGIPPGSDGIRTAAALRRSTAASLPGPPPLLAGDPHGVQHQIPLTSALVPACSRAVRSRSHAGPFPTSSRSRSRDCDFPSGRPPARHRSAGPPRLSRRARRHRHRLRSPVRRPGLGQGDHRHA</sequence>
<name>A0ABU7FN23_9ACTN</name>
<proteinExistence type="predicted"/>
<dbReference type="EMBL" id="JAYWVC010000111">
    <property type="protein sequence ID" value="MED7825512.1"/>
    <property type="molecule type" value="Genomic_DNA"/>
</dbReference>
<organism evidence="6 7">
    <name type="scientific">Streptomyces chiangmaiensis</name>
    <dbReference type="NCBI Taxonomy" id="766497"/>
    <lineage>
        <taxon>Bacteria</taxon>
        <taxon>Bacillati</taxon>
        <taxon>Actinomycetota</taxon>
        <taxon>Actinomycetes</taxon>
        <taxon>Kitasatosporales</taxon>
        <taxon>Streptomycetaceae</taxon>
        <taxon>Streptomyces</taxon>
    </lineage>
</organism>
<accession>A0ABU7FN23</accession>